<name>B7KD00_GLOC7</name>
<accession>B7KD00</accession>
<dbReference type="EMBL" id="CP001291">
    <property type="protein sequence ID" value="ACK73121.1"/>
    <property type="molecule type" value="Genomic_DNA"/>
</dbReference>
<dbReference type="Gene3D" id="3.90.1570.10">
    <property type="entry name" value="tt1808, chain A"/>
    <property type="match status" value="1"/>
</dbReference>
<dbReference type="PANTHER" id="PTHR35400">
    <property type="entry name" value="SLR1083 PROTEIN"/>
    <property type="match status" value="1"/>
</dbReference>
<dbReference type="Proteomes" id="UP000002384">
    <property type="component" value="Chromosome"/>
</dbReference>
<dbReference type="HOGENOM" id="CLU_076312_2_0_3"/>
<feature type="domain" description="Putative restriction endonuclease" evidence="1">
    <location>
        <begin position="23"/>
        <end position="191"/>
    </location>
</feature>
<evidence type="ECO:0000313" key="3">
    <source>
        <dbReference type="Proteomes" id="UP000002384"/>
    </source>
</evidence>
<dbReference type="KEGG" id="cyc:PCC7424_4762"/>
<evidence type="ECO:0000313" key="2">
    <source>
        <dbReference type="EMBL" id="ACK73121.1"/>
    </source>
</evidence>
<protein>
    <recommendedName>
        <fullName evidence="1">Putative restriction endonuclease domain-containing protein</fullName>
    </recommendedName>
</protein>
<dbReference type="CDD" id="cd06260">
    <property type="entry name" value="DUF820-like"/>
    <property type="match status" value="1"/>
</dbReference>
<dbReference type="AlphaFoldDB" id="B7KD00"/>
<dbReference type="InterPro" id="IPR008538">
    <property type="entry name" value="Uma2"/>
</dbReference>
<dbReference type="eggNOG" id="COG4636">
    <property type="taxonomic scope" value="Bacteria"/>
</dbReference>
<proteinExistence type="predicted"/>
<sequence length="202" mass="23244">MIDMSVVSRQSTQLDPSVRLWTVEEYYRMAEVGILQPDERVELIAGKIYQKMSPQGTPHAVTITLVRRVFAQGLGETVLIRTQLPIRLNNYSEPEPDVAVVIPDELRYVAHHPYPEDILLLIEVADKTLKRDCQLKAKEYANSGIKDYWVLDVNKRQLYLFRDPTEEGYSSQVILSEDEEASPLDFSEMRIRVRDILPPISV</sequence>
<dbReference type="Pfam" id="PF05685">
    <property type="entry name" value="Uma2"/>
    <property type="match status" value="1"/>
</dbReference>
<dbReference type="InterPro" id="IPR012296">
    <property type="entry name" value="Nuclease_put_TT1808"/>
</dbReference>
<reference evidence="3" key="1">
    <citation type="journal article" date="2011" name="MBio">
        <title>Novel metabolic attributes of the genus Cyanothece, comprising a group of unicellular nitrogen-fixing Cyanobacteria.</title>
        <authorList>
            <person name="Bandyopadhyay A."/>
            <person name="Elvitigala T."/>
            <person name="Welsh E."/>
            <person name="Stockel J."/>
            <person name="Liberton M."/>
            <person name="Min H."/>
            <person name="Sherman L.A."/>
            <person name="Pakrasi H.B."/>
        </authorList>
    </citation>
    <scope>NUCLEOTIDE SEQUENCE [LARGE SCALE GENOMIC DNA]</scope>
    <source>
        <strain evidence="3">PCC 7424</strain>
    </source>
</reference>
<dbReference type="SUPFAM" id="SSF52980">
    <property type="entry name" value="Restriction endonuclease-like"/>
    <property type="match status" value="1"/>
</dbReference>
<dbReference type="InterPro" id="IPR011335">
    <property type="entry name" value="Restrct_endonuc-II-like"/>
</dbReference>
<dbReference type="PANTHER" id="PTHR35400:SF1">
    <property type="entry name" value="SLR1083 PROTEIN"/>
    <property type="match status" value="1"/>
</dbReference>
<dbReference type="OrthoDB" id="509866at2"/>
<gene>
    <name evidence="2" type="ordered locus">PCC7424_4762</name>
</gene>
<evidence type="ECO:0000259" key="1">
    <source>
        <dbReference type="Pfam" id="PF05685"/>
    </source>
</evidence>
<keyword evidence="3" id="KW-1185">Reference proteome</keyword>
<organism evidence="2 3">
    <name type="scientific">Gloeothece citriformis (strain PCC 7424)</name>
    <name type="common">Cyanothece sp. (strain PCC 7424)</name>
    <dbReference type="NCBI Taxonomy" id="65393"/>
    <lineage>
        <taxon>Bacteria</taxon>
        <taxon>Bacillati</taxon>
        <taxon>Cyanobacteriota</taxon>
        <taxon>Cyanophyceae</taxon>
        <taxon>Oscillatoriophycideae</taxon>
        <taxon>Chroococcales</taxon>
        <taxon>Aphanothecaceae</taxon>
        <taxon>Gloeothece</taxon>
        <taxon>Gloeothece citriformis</taxon>
    </lineage>
</organism>
<dbReference type="STRING" id="65393.PCC7424_4762"/>